<reference evidence="1" key="1">
    <citation type="submission" date="2020-03" db="EMBL/GenBank/DDBJ databases">
        <title>Draft sequencing of Paenibacilllus sp. S3N08.</title>
        <authorList>
            <person name="Kim D.-U."/>
        </authorList>
    </citation>
    <scope>NUCLEOTIDE SEQUENCE</scope>
    <source>
        <strain evidence="1">S3N08</strain>
    </source>
</reference>
<name>A0ABX0J7E7_9BACL</name>
<keyword evidence="2" id="KW-1185">Reference proteome</keyword>
<dbReference type="InterPro" id="IPR023203">
    <property type="entry name" value="TTHA0068_sf"/>
</dbReference>
<dbReference type="EMBL" id="JAAOIW010000004">
    <property type="protein sequence ID" value="NHN30792.1"/>
    <property type="molecule type" value="Genomic_DNA"/>
</dbReference>
<gene>
    <name evidence="1" type="ORF">G9U52_13200</name>
</gene>
<dbReference type="Gene3D" id="1.10.3450.10">
    <property type="entry name" value="TTHA0068-like"/>
    <property type="match status" value="1"/>
</dbReference>
<evidence type="ECO:0000313" key="1">
    <source>
        <dbReference type="EMBL" id="NHN30792.1"/>
    </source>
</evidence>
<dbReference type="Proteomes" id="UP001165962">
    <property type="component" value="Unassembled WGS sequence"/>
</dbReference>
<protein>
    <submittedName>
        <fullName evidence="1">DUF309 domain-containing protein</fullName>
    </submittedName>
</protein>
<dbReference type="InterPro" id="IPR005500">
    <property type="entry name" value="DUF309"/>
</dbReference>
<accession>A0ABX0J7E7</accession>
<proteinExistence type="predicted"/>
<dbReference type="PANTHER" id="PTHR34796">
    <property type="entry name" value="EXPRESSED PROTEIN"/>
    <property type="match status" value="1"/>
</dbReference>
<dbReference type="RefSeq" id="WP_166150156.1">
    <property type="nucleotide sequence ID" value="NZ_JAAOIW010000004.1"/>
</dbReference>
<sequence length="180" mass="20897">MSSYPKAYMDYLIYFHAERDFFECHEVLEEYWKEHPGDPLGSAYVGLIQVAVSFYHQRRHNLAGALKMLRSATHLLKDEDMLKLGIDGAAFRKLLLLCLERLESPAEFQYVDMDIPLADAGLQALCVEHCRVKQLVWQGASNFSDTHLINKHTLRDRSAVIKERERSLQMKLEAKRDQNE</sequence>
<evidence type="ECO:0000313" key="2">
    <source>
        <dbReference type="Proteomes" id="UP001165962"/>
    </source>
</evidence>
<dbReference type="Pfam" id="PF03745">
    <property type="entry name" value="DUF309"/>
    <property type="match status" value="1"/>
</dbReference>
<dbReference type="SUPFAM" id="SSF140663">
    <property type="entry name" value="TTHA0068-like"/>
    <property type="match status" value="1"/>
</dbReference>
<comment type="caution">
    <text evidence="1">The sequence shown here is derived from an EMBL/GenBank/DDBJ whole genome shotgun (WGS) entry which is preliminary data.</text>
</comment>
<organism evidence="1 2">
    <name type="scientific">Paenibacillus agricola</name>
    <dbReference type="NCBI Taxonomy" id="2716264"/>
    <lineage>
        <taxon>Bacteria</taxon>
        <taxon>Bacillati</taxon>
        <taxon>Bacillota</taxon>
        <taxon>Bacilli</taxon>
        <taxon>Bacillales</taxon>
        <taxon>Paenibacillaceae</taxon>
        <taxon>Paenibacillus</taxon>
    </lineage>
</organism>
<dbReference type="PANTHER" id="PTHR34796:SF1">
    <property type="entry name" value="EXPRESSED PROTEIN"/>
    <property type="match status" value="1"/>
</dbReference>